<sequence>MRNIEYKTCEKVLFWIMILLISSKVDIVHAQSSSVVIPSNISTGSLEKNMLFYANNRYTVSQQGAATVSLQAMFDGSFNPSTTIESVNENDPTVILIEGLPNWHTQQGAWIGWSSRVWFPTKFKIEIFNSDQGLNAWVEVAFVDNYTQKHYMVRAPGGVCSKIRFTFYKASGSGGKMQLSELFYIHPEGARAYDGLLVRYNQVGNVGIGTNSPTHSLEVNGTIRAKEVKLEATNWPDYVFERDYQLMPLEEVKSFIVRKGHLPSLKSAKEYDEEGVNMLEMNQKLLEKIEELTLYTITQEEKLVRIESELELLRAFIKEKI</sequence>
<proteinExistence type="predicted"/>
<gene>
    <name evidence="1" type="ORF">MM239_19005</name>
</gene>
<accession>A0ABS9V4Z7</accession>
<name>A0ABS9V4Z7_9BACT</name>
<dbReference type="EMBL" id="JAKZGP010000080">
    <property type="protein sequence ID" value="MCH7411485.1"/>
    <property type="molecule type" value="Genomic_DNA"/>
</dbReference>
<dbReference type="RefSeq" id="WP_241349919.1">
    <property type="nucleotide sequence ID" value="NZ_JAKZGP010000080.1"/>
</dbReference>
<reference evidence="1" key="1">
    <citation type="submission" date="2022-03" db="EMBL/GenBank/DDBJ databases">
        <title>De novo assembled genomes of Belliella spp. (Cyclobacteriaceae) strains.</title>
        <authorList>
            <person name="Szabo A."/>
            <person name="Korponai K."/>
            <person name="Felfoldi T."/>
        </authorList>
    </citation>
    <scope>NUCLEOTIDE SEQUENCE</scope>
    <source>
        <strain evidence="1">DSM 111904</strain>
    </source>
</reference>
<evidence type="ECO:0008006" key="3">
    <source>
        <dbReference type="Google" id="ProtNLM"/>
    </source>
</evidence>
<protein>
    <recommendedName>
        <fullName evidence="3">Chaperone of endosialidase</fullName>
    </recommendedName>
</protein>
<comment type="caution">
    <text evidence="1">The sequence shown here is derived from an EMBL/GenBank/DDBJ whole genome shotgun (WGS) entry which is preliminary data.</text>
</comment>
<keyword evidence="2" id="KW-1185">Reference proteome</keyword>
<dbReference type="Proteomes" id="UP001165489">
    <property type="component" value="Unassembled WGS sequence"/>
</dbReference>
<organism evidence="1 2">
    <name type="scientific">Belliella filtrata</name>
    <dbReference type="NCBI Taxonomy" id="2923435"/>
    <lineage>
        <taxon>Bacteria</taxon>
        <taxon>Pseudomonadati</taxon>
        <taxon>Bacteroidota</taxon>
        <taxon>Cytophagia</taxon>
        <taxon>Cytophagales</taxon>
        <taxon>Cyclobacteriaceae</taxon>
        <taxon>Belliella</taxon>
    </lineage>
</organism>
<evidence type="ECO:0000313" key="2">
    <source>
        <dbReference type="Proteomes" id="UP001165489"/>
    </source>
</evidence>
<evidence type="ECO:0000313" key="1">
    <source>
        <dbReference type="EMBL" id="MCH7411485.1"/>
    </source>
</evidence>